<protein>
    <submittedName>
        <fullName evidence="6">Uncharacterized protein</fullName>
    </submittedName>
</protein>
<dbReference type="InterPro" id="IPR040418">
    <property type="entry name" value="CRWN"/>
</dbReference>
<evidence type="ECO:0000256" key="2">
    <source>
        <dbReference type="ARBA" id="ARBA00023242"/>
    </source>
</evidence>
<comment type="similarity">
    <text evidence="4">Belongs to the CRWN family.</text>
</comment>
<keyword evidence="7" id="KW-1185">Reference proteome</keyword>
<proteinExistence type="inferred from homology"/>
<keyword evidence="1 5" id="KW-0175">Coiled coil</keyword>
<reference evidence="6 7" key="1">
    <citation type="submission" date="2019-01" db="EMBL/GenBank/DDBJ databases">
        <title>Sequencing of cultivated peanut Arachis hypogaea provides insights into genome evolution and oil improvement.</title>
        <authorList>
            <person name="Chen X."/>
        </authorList>
    </citation>
    <scope>NUCLEOTIDE SEQUENCE [LARGE SCALE GENOMIC DNA]</scope>
    <source>
        <strain evidence="7">cv. Fuhuasheng</strain>
        <tissue evidence="6">Leaves</tissue>
    </source>
</reference>
<evidence type="ECO:0000313" key="7">
    <source>
        <dbReference type="Proteomes" id="UP000289738"/>
    </source>
</evidence>
<dbReference type="PANTHER" id="PTHR31908:SF11">
    <property type="entry name" value="PROTEIN CROWDED NUCLEI 1"/>
    <property type="match status" value="1"/>
</dbReference>
<comment type="subcellular location">
    <subcellularLocation>
        <location evidence="3">Nucleus lamina</location>
    </subcellularLocation>
</comment>
<dbReference type="GO" id="GO:0005652">
    <property type="term" value="C:nuclear lamina"/>
    <property type="evidence" value="ECO:0007669"/>
    <property type="project" value="UniProtKB-SubCell"/>
</dbReference>
<sequence>MEPLTQLYEYQYNMGLPLIEKKEWSSKYNELNQDLAEVKDALKREKSAHLIAISEAGNREEHLRKALGIEKECVLDLEKAVREMRSEHANVKFSVESKLVEANALVASIEEKSLEVVAKLRSANAKLEK</sequence>
<dbReference type="EMBL" id="SDMP01000011">
    <property type="protein sequence ID" value="RYR29977.1"/>
    <property type="molecule type" value="Genomic_DNA"/>
</dbReference>
<dbReference type="PANTHER" id="PTHR31908">
    <property type="entry name" value="PROTEIN CROWDED NUCLEI 4"/>
    <property type="match status" value="1"/>
</dbReference>
<evidence type="ECO:0000256" key="5">
    <source>
        <dbReference type="SAM" id="Coils"/>
    </source>
</evidence>
<evidence type="ECO:0000256" key="3">
    <source>
        <dbReference type="ARBA" id="ARBA00024186"/>
    </source>
</evidence>
<gene>
    <name evidence="6" type="ORF">Ahy_B01g054703</name>
</gene>
<dbReference type="Proteomes" id="UP000289738">
    <property type="component" value="Chromosome B01"/>
</dbReference>
<comment type="caution">
    <text evidence="6">The sequence shown here is derived from an EMBL/GenBank/DDBJ whole genome shotgun (WGS) entry which is preliminary data.</text>
</comment>
<dbReference type="GO" id="GO:0006997">
    <property type="term" value="P:nucleus organization"/>
    <property type="evidence" value="ECO:0007669"/>
    <property type="project" value="InterPro"/>
</dbReference>
<accession>A0A445AU89</accession>
<evidence type="ECO:0000313" key="6">
    <source>
        <dbReference type="EMBL" id="RYR29977.1"/>
    </source>
</evidence>
<keyword evidence="2" id="KW-0539">Nucleus</keyword>
<evidence type="ECO:0000256" key="1">
    <source>
        <dbReference type="ARBA" id="ARBA00023054"/>
    </source>
</evidence>
<dbReference type="STRING" id="3818.A0A445AU89"/>
<evidence type="ECO:0000256" key="4">
    <source>
        <dbReference type="ARBA" id="ARBA00024208"/>
    </source>
</evidence>
<dbReference type="AlphaFoldDB" id="A0A445AU89"/>
<organism evidence="6 7">
    <name type="scientific">Arachis hypogaea</name>
    <name type="common">Peanut</name>
    <dbReference type="NCBI Taxonomy" id="3818"/>
    <lineage>
        <taxon>Eukaryota</taxon>
        <taxon>Viridiplantae</taxon>
        <taxon>Streptophyta</taxon>
        <taxon>Embryophyta</taxon>
        <taxon>Tracheophyta</taxon>
        <taxon>Spermatophyta</taxon>
        <taxon>Magnoliopsida</taxon>
        <taxon>eudicotyledons</taxon>
        <taxon>Gunneridae</taxon>
        <taxon>Pentapetalae</taxon>
        <taxon>rosids</taxon>
        <taxon>fabids</taxon>
        <taxon>Fabales</taxon>
        <taxon>Fabaceae</taxon>
        <taxon>Papilionoideae</taxon>
        <taxon>50 kb inversion clade</taxon>
        <taxon>dalbergioids sensu lato</taxon>
        <taxon>Dalbergieae</taxon>
        <taxon>Pterocarpus clade</taxon>
        <taxon>Arachis</taxon>
    </lineage>
</organism>
<name>A0A445AU89_ARAHY</name>
<feature type="coiled-coil region" evidence="5">
    <location>
        <begin position="21"/>
        <end position="48"/>
    </location>
</feature>